<evidence type="ECO:0000259" key="1">
    <source>
        <dbReference type="PROSITE" id="PS50887"/>
    </source>
</evidence>
<organism evidence="2 3">
    <name type="scientific">Alicyclobacillus mengziensis</name>
    <dbReference type="NCBI Taxonomy" id="2931921"/>
    <lineage>
        <taxon>Bacteria</taxon>
        <taxon>Bacillati</taxon>
        <taxon>Bacillota</taxon>
        <taxon>Bacilli</taxon>
        <taxon>Bacillales</taxon>
        <taxon>Alicyclobacillaceae</taxon>
        <taxon>Alicyclobacillus</taxon>
    </lineage>
</organism>
<name>A0A9X7VZF6_9BACL</name>
<dbReference type="PANTHER" id="PTHR46663">
    <property type="entry name" value="DIGUANYLATE CYCLASE DGCT-RELATED"/>
    <property type="match status" value="1"/>
</dbReference>
<proteinExistence type="predicted"/>
<dbReference type="FunFam" id="3.30.70.270:FF:000001">
    <property type="entry name" value="Diguanylate cyclase domain protein"/>
    <property type="match status" value="1"/>
</dbReference>
<dbReference type="Gene3D" id="3.30.70.270">
    <property type="match status" value="1"/>
</dbReference>
<dbReference type="InterPro" id="IPR029787">
    <property type="entry name" value="Nucleotide_cyclase"/>
</dbReference>
<dbReference type="KEGG" id="afx:JZ786_24105"/>
<dbReference type="PROSITE" id="PS50887">
    <property type="entry name" value="GGDEF"/>
    <property type="match status" value="1"/>
</dbReference>
<dbReference type="RefSeq" id="WP_206656781.1">
    <property type="nucleotide sequence ID" value="NZ_CP071182.1"/>
</dbReference>
<dbReference type="SUPFAM" id="SSF55073">
    <property type="entry name" value="Nucleotide cyclase"/>
    <property type="match status" value="1"/>
</dbReference>
<dbReference type="Proteomes" id="UP000663505">
    <property type="component" value="Chromosome"/>
</dbReference>
<dbReference type="InterPro" id="IPR000160">
    <property type="entry name" value="GGDEF_dom"/>
</dbReference>
<gene>
    <name evidence="2" type="ORF">JZ786_24105</name>
</gene>
<dbReference type="PANTHER" id="PTHR46663:SF2">
    <property type="entry name" value="GGDEF DOMAIN-CONTAINING PROTEIN"/>
    <property type="match status" value="1"/>
</dbReference>
<reference evidence="2 3" key="1">
    <citation type="submission" date="2021-02" db="EMBL/GenBank/DDBJ databases">
        <title>Alicyclobacillus curvatus sp. nov. and Alicyclobacillus mengziensis sp. nov., two acidophilic bacteria isolated from acid mine drainage.</title>
        <authorList>
            <person name="Huang Y."/>
        </authorList>
    </citation>
    <scope>NUCLEOTIDE SEQUENCE [LARGE SCALE GENOMIC DNA]</scope>
    <source>
        <strain evidence="2 3">S30H14</strain>
    </source>
</reference>
<dbReference type="AlphaFoldDB" id="A0A9X7VZF6"/>
<dbReference type="SUPFAM" id="SSF55781">
    <property type="entry name" value="GAF domain-like"/>
    <property type="match status" value="1"/>
</dbReference>
<dbReference type="Gene3D" id="3.30.450.40">
    <property type="match status" value="1"/>
</dbReference>
<protein>
    <submittedName>
        <fullName evidence="2">Sensor domain-containing diguanylate cyclase</fullName>
    </submittedName>
</protein>
<dbReference type="EMBL" id="CP071182">
    <property type="protein sequence ID" value="QSO47430.1"/>
    <property type="molecule type" value="Genomic_DNA"/>
</dbReference>
<dbReference type="Pfam" id="PF01590">
    <property type="entry name" value="GAF"/>
    <property type="match status" value="1"/>
</dbReference>
<dbReference type="SMART" id="SM00267">
    <property type="entry name" value="GGDEF"/>
    <property type="match status" value="1"/>
</dbReference>
<dbReference type="InterPro" id="IPR003018">
    <property type="entry name" value="GAF"/>
</dbReference>
<keyword evidence="3" id="KW-1185">Reference proteome</keyword>
<dbReference type="CDD" id="cd01949">
    <property type="entry name" value="GGDEF"/>
    <property type="match status" value="1"/>
</dbReference>
<feature type="domain" description="GGDEF" evidence="1">
    <location>
        <begin position="182"/>
        <end position="317"/>
    </location>
</feature>
<accession>A0A9X7VZF6</accession>
<sequence>MITPTGNVYNHLEQASAQVLQLLSEFIGVNTLYIAVNDKATNFVLSTFNRHQNLVQTGDTFPLLETYCGLVTRDEQRVVVIDSTATSLETSNLDVTRRLGDKSFIGVPIVLQDRTVCGTICALDSYGYQYSERDIALLKSMATFLGYVVDLEHLAFRDTLTDSFSRNFLRMYLSGDWKRRFETVALLFIDVDNFKEINDTYGHAAGDEVLCEVVKRLRACVRKSDIVCRFGGDEFVVIIPNYGQIETLEIIAADILSQFESSALTTAEGEVRASVSIGVSTFPQDGTDVDVLLQQADEAMYYVKQQHGKNNYQIYSSGHFVE</sequence>
<evidence type="ECO:0000313" key="3">
    <source>
        <dbReference type="Proteomes" id="UP000663505"/>
    </source>
</evidence>
<dbReference type="InterPro" id="IPR052163">
    <property type="entry name" value="DGC-Regulatory_Protein"/>
</dbReference>
<dbReference type="InterPro" id="IPR043128">
    <property type="entry name" value="Rev_trsase/Diguanyl_cyclase"/>
</dbReference>
<dbReference type="NCBIfam" id="TIGR00254">
    <property type="entry name" value="GGDEF"/>
    <property type="match status" value="1"/>
</dbReference>
<evidence type="ECO:0000313" key="2">
    <source>
        <dbReference type="EMBL" id="QSO47430.1"/>
    </source>
</evidence>
<dbReference type="InterPro" id="IPR029016">
    <property type="entry name" value="GAF-like_dom_sf"/>
</dbReference>
<dbReference type="Pfam" id="PF00990">
    <property type="entry name" value="GGDEF"/>
    <property type="match status" value="1"/>
</dbReference>
<dbReference type="SMART" id="SM00065">
    <property type="entry name" value="GAF"/>
    <property type="match status" value="1"/>
</dbReference>